<evidence type="ECO:0000313" key="5">
    <source>
        <dbReference type="Proteomes" id="UP000800092"/>
    </source>
</evidence>
<evidence type="ECO:0000256" key="3">
    <source>
        <dbReference type="ARBA" id="ARBA00023002"/>
    </source>
</evidence>
<evidence type="ECO:0000313" key="4">
    <source>
        <dbReference type="EMBL" id="KAF2228830.1"/>
    </source>
</evidence>
<dbReference type="PRINTS" id="PR00080">
    <property type="entry name" value="SDRFAMILY"/>
</dbReference>
<dbReference type="AlphaFoldDB" id="A0A6A6GTL8"/>
<keyword evidence="5" id="KW-1185">Reference proteome</keyword>
<dbReference type="PROSITE" id="PS00061">
    <property type="entry name" value="ADH_SHORT"/>
    <property type="match status" value="1"/>
</dbReference>
<sequence length="257" mass="26264">MSSFNDKVIAITGATGGIGLAVAKLLASRGATLSLADLHQSAVDSLVSSLESSGCKCLGVAVDVRQSSQVDAWIAKTVEKFGRLDGAANLAGVIGSTEFKGVGDMDDKNWDLIIGVNLTGVMYSLRAEIRAFGEGKGSVVNAASIAGLIGRPGVAAYSTSKHGVIGLTKSAAKEYGKQGIRVNAVCPGPIETPMLDQILGTTTTAANKEGVTNTYNTLPLRRKGHAEEAAAAVAYLLSDDSSYVTGVAFPVDGGLTS</sequence>
<dbReference type="Pfam" id="PF13561">
    <property type="entry name" value="adh_short_C2"/>
    <property type="match status" value="1"/>
</dbReference>
<keyword evidence="3" id="KW-0560">Oxidoreductase</keyword>
<dbReference type="SUPFAM" id="SSF51735">
    <property type="entry name" value="NAD(P)-binding Rossmann-fold domains"/>
    <property type="match status" value="1"/>
</dbReference>
<dbReference type="EMBL" id="ML991889">
    <property type="protein sequence ID" value="KAF2228830.1"/>
    <property type="molecule type" value="Genomic_DNA"/>
</dbReference>
<dbReference type="OrthoDB" id="1669814at2759"/>
<evidence type="ECO:0000256" key="2">
    <source>
        <dbReference type="ARBA" id="ARBA00022857"/>
    </source>
</evidence>
<evidence type="ECO:0000256" key="1">
    <source>
        <dbReference type="ARBA" id="ARBA00006484"/>
    </source>
</evidence>
<dbReference type="Gene3D" id="3.40.50.720">
    <property type="entry name" value="NAD(P)-binding Rossmann-like Domain"/>
    <property type="match status" value="1"/>
</dbReference>
<reference evidence="4" key="1">
    <citation type="journal article" date="2020" name="Stud. Mycol.">
        <title>101 Dothideomycetes genomes: a test case for predicting lifestyles and emergence of pathogens.</title>
        <authorList>
            <person name="Haridas S."/>
            <person name="Albert R."/>
            <person name="Binder M."/>
            <person name="Bloem J."/>
            <person name="Labutti K."/>
            <person name="Salamov A."/>
            <person name="Andreopoulos B."/>
            <person name="Baker S."/>
            <person name="Barry K."/>
            <person name="Bills G."/>
            <person name="Bluhm B."/>
            <person name="Cannon C."/>
            <person name="Castanera R."/>
            <person name="Culley D."/>
            <person name="Daum C."/>
            <person name="Ezra D."/>
            <person name="Gonzalez J."/>
            <person name="Henrissat B."/>
            <person name="Kuo A."/>
            <person name="Liang C."/>
            <person name="Lipzen A."/>
            <person name="Lutzoni F."/>
            <person name="Magnuson J."/>
            <person name="Mondo S."/>
            <person name="Nolan M."/>
            <person name="Ohm R."/>
            <person name="Pangilinan J."/>
            <person name="Park H.-J."/>
            <person name="Ramirez L."/>
            <person name="Alfaro M."/>
            <person name="Sun H."/>
            <person name="Tritt A."/>
            <person name="Yoshinaga Y."/>
            <person name="Zwiers L.-H."/>
            <person name="Turgeon B."/>
            <person name="Goodwin S."/>
            <person name="Spatafora J."/>
            <person name="Crous P."/>
            <person name="Grigoriev I."/>
        </authorList>
    </citation>
    <scope>NUCLEOTIDE SEQUENCE</scope>
    <source>
        <strain evidence="4">Tuck. ex Michener</strain>
    </source>
</reference>
<dbReference type="FunFam" id="3.40.50.720:FF:000084">
    <property type="entry name" value="Short-chain dehydrogenase reductase"/>
    <property type="match status" value="1"/>
</dbReference>
<accession>A0A6A6GTL8</accession>
<dbReference type="PANTHER" id="PTHR24321:SF8">
    <property type="entry name" value="ESTRADIOL 17-BETA-DEHYDROGENASE 8-RELATED"/>
    <property type="match status" value="1"/>
</dbReference>
<comment type="similarity">
    <text evidence="1">Belongs to the short-chain dehydrogenases/reductases (SDR) family.</text>
</comment>
<dbReference type="PRINTS" id="PR00081">
    <property type="entry name" value="GDHRDH"/>
</dbReference>
<name>A0A6A6GTL8_VIRVR</name>
<dbReference type="InterPro" id="IPR020904">
    <property type="entry name" value="Sc_DH/Rdtase_CS"/>
</dbReference>
<dbReference type="PANTHER" id="PTHR24321">
    <property type="entry name" value="DEHYDROGENASES, SHORT CHAIN"/>
    <property type="match status" value="1"/>
</dbReference>
<dbReference type="Proteomes" id="UP000800092">
    <property type="component" value="Unassembled WGS sequence"/>
</dbReference>
<gene>
    <name evidence="4" type="ORF">EV356DRAFT_497146</name>
</gene>
<dbReference type="InterPro" id="IPR002347">
    <property type="entry name" value="SDR_fam"/>
</dbReference>
<proteinExistence type="inferred from homology"/>
<keyword evidence="2" id="KW-0521">NADP</keyword>
<protein>
    <submittedName>
        <fullName evidence="4">NAD(P)-binding protein</fullName>
    </submittedName>
</protein>
<dbReference type="GO" id="GO:0016491">
    <property type="term" value="F:oxidoreductase activity"/>
    <property type="evidence" value="ECO:0007669"/>
    <property type="project" value="UniProtKB-KW"/>
</dbReference>
<dbReference type="InterPro" id="IPR036291">
    <property type="entry name" value="NAD(P)-bd_dom_sf"/>
</dbReference>
<organism evidence="4 5">
    <name type="scientific">Viridothelium virens</name>
    <name type="common">Speckled blister lichen</name>
    <name type="synonym">Trypethelium virens</name>
    <dbReference type="NCBI Taxonomy" id="1048519"/>
    <lineage>
        <taxon>Eukaryota</taxon>
        <taxon>Fungi</taxon>
        <taxon>Dikarya</taxon>
        <taxon>Ascomycota</taxon>
        <taxon>Pezizomycotina</taxon>
        <taxon>Dothideomycetes</taxon>
        <taxon>Dothideomycetes incertae sedis</taxon>
        <taxon>Trypetheliales</taxon>
        <taxon>Trypetheliaceae</taxon>
        <taxon>Viridothelium</taxon>
    </lineage>
</organism>